<dbReference type="EMBL" id="SPHZ02000005">
    <property type="protein sequence ID" value="KAF0918810.1"/>
    <property type="molecule type" value="Genomic_DNA"/>
</dbReference>
<comment type="caution">
    <text evidence="2">The sequence shown here is derived from an EMBL/GenBank/DDBJ whole genome shotgun (WGS) entry which is preliminary data.</text>
</comment>
<name>A0A6G1E1Z4_9ORYZ</name>
<sequence>MAAGGEAGGGGWRGSKRRQRNSPPSSISILGPTPSSGRSRGGRGDAGGDSRRGRRRRTAAHRQGPRCILLCIPSLHGARAAEGGTRRRTAAVGDARRLTAFDC</sequence>
<feature type="compositionally biased region" description="Basic residues" evidence="1">
    <location>
        <begin position="52"/>
        <end position="63"/>
    </location>
</feature>
<dbReference type="AlphaFoldDB" id="A0A6G1E1Z4"/>
<feature type="compositionally biased region" description="Gly residues" evidence="1">
    <location>
        <begin position="1"/>
        <end position="13"/>
    </location>
</feature>
<protein>
    <submittedName>
        <fullName evidence="2">Uncharacterized protein</fullName>
    </submittedName>
</protein>
<organism evidence="2 3">
    <name type="scientific">Oryza meyeriana var. granulata</name>
    <dbReference type="NCBI Taxonomy" id="110450"/>
    <lineage>
        <taxon>Eukaryota</taxon>
        <taxon>Viridiplantae</taxon>
        <taxon>Streptophyta</taxon>
        <taxon>Embryophyta</taxon>
        <taxon>Tracheophyta</taxon>
        <taxon>Spermatophyta</taxon>
        <taxon>Magnoliopsida</taxon>
        <taxon>Liliopsida</taxon>
        <taxon>Poales</taxon>
        <taxon>Poaceae</taxon>
        <taxon>BOP clade</taxon>
        <taxon>Oryzoideae</taxon>
        <taxon>Oryzeae</taxon>
        <taxon>Oryzinae</taxon>
        <taxon>Oryza</taxon>
        <taxon>Oryza meyeriana</taxon>
    </lineage>
</organism>
<keyword evidence="3" id="KW-1185">Reference proteome</keyword>
<proteinExistence type="predicted"/>
<dbReference type="Proteomes" id="UP000479710">
    <property type="component" value="Unassembled WGS sequence"/>
</dbReference>
<accession>A0A6G1E1Z4</accession>
<feature type="compositionally biased region" description="Basic and acidic residues" evidence="1">
    <location>
        <begin position="42"/>
        <end position="51"/>
    </location>
</feature>
<feature type="region of interest" description="Disordered" evidence="1">
    <location>
        <begin position="1"/>
        <end position="63"/>
    </location>
</feature>
<evidence type="ECO:0000313" key="2">
    <source>
        <dbReference type="EMBL" id="KAF0918810.1"/>
    </source>
</evidence>
<reference evidence="2 3" key="1">
    <citation type="submission" date="2019-11" db="EMBL/GenBank/DDBJ databases">
        <title>Whole genome sequence of Oryza granulata.</title>
        <authorList>
            <person name="Li W."/>
        </authorList>
    </citation>
    <scope>NUCLEOTIDE SEQUENCE [LARGE SCALE GENOMIC DNA]</scope>
    <source>
        <strain evidence="3">cv. Menghai</strain>
        <tissue evidence="2">Leaf</tissue>
    </source>
</reference>
<evidence type="ECO:0000256" key="1">
    <source>
        <dbReference type="SAM" id="MobiDB-lite"/>
    </source>
</evidence>
<evidence type="ECO:0000313" key="3">
    <source>
        <dbReference type="Proteomes" id="UP000479710"/>
    </source>
</evidence>
<gene>
    <name evidence="2" type="ORF">E2562_026183</name>
</gene>